<reference evidence="2 3" key="1">
    <citation type="submission" date="2024-06" db="EMBL/GenBank/DDBJ databases">
        <title>A chromosome level genome sequence of Diviner's sage (Salvia divinorum).</title>
        <authorList>
            <person name="Ford S.A."/>
            <person name="Ro D.-K."/>
            <person name="Ness R.W."/>
            <person name="Phillips M.A."/>
        </authorList>
    </citation>
    <scope>NUCLEOTIDE SEQUENCE [LARGE SCALE GENOMIC DNA]</scope>
    <source>
        <strain evidence="2">SAF-2024a</strain>
        <tissue evidence="2">Leaf</tissue>
    </source>
</reference>
<evidence type="ECO:0000256" key="1">
    <source>
        <dbReference type="SAM" id="MobiDB-lite"/>
    </source>
</evidence>
<protein>
    <submittedName>
        <fullName evidence="2">Uncharacterized protein</fullName>
    </submittedName>
</protein>
<organism evidence="2 3">
    <name type="scientific">Salvia divinorum</name>
    <name type="common">Maria pastora</name>
    <name type="synonym">Diviner's sage</name>
    <dbReference type="NCBI Taxonomy" id="28513"/>
    <lineage>
        <taxon>Eukaryota</taxon>
        <taxon>Viridiplantae</taxon>
        <taxon>Streptophyta</taxon>
        <taxon>Embryophyta</taxon>
        <taxon>Tracheophyta</taxon>
        <taxon>Spermatophyta</taxon>
        <taxon>Magnoliopsida</taxon>
        <taxon>eudicotyledons</taxon>
        <taxon>Gunneridae</taxon>
        <taxon>Pentapetalae</taxon>
        <taxon>asterids</taxon>
        <taxon>lamiids</taxon>
        <taxon>Lamiales</taxon>
        <taxon>Lamiaceae</taxon>
        <taxon>Nepetoideae</taxon>
        <taxon>Mentheae</taxon>
        <taxon>Salviinae</taxon>
        <taxon>Salvia</taxon>
        <taxon>Salvia subgen. Calosphace</taxon>
    </lineage>
</organism>
<dbReference type="AlphaFoldDB" id="A0ABD1HGV5"/>
<sequence>MGFPFSESLQTLKSENQLETSKDRKKDSQKSSQSLSTLEDITLARRSSISRPKWKQFEVDIYLKDTSCRRCNVDEYVYLDEQRDRG</sequence>
<keyword evidence="3" id="KW-1185">Reference proteome</keyword>
<gene>
    <name evidence="2" type="ORF">AAHA92_11211</name>
</gene>
<evidence type="ECO:0000313" key="2">
    <source>
        <dbReference type="EMBL" id="KAL1555477.1"/>
    </source>
</evidence>
<feature type="region of interest" description="Disordered" evidence="1">
    <location>
        <begin position="1"/>
        <end position="37"/>
    </location>
</feature>
<evidence type="ECO:0000313" key="3">
    <source>
        <dbReference type="Proteomes" id="UP001567538"/>
    </source>
</evidence>
<comment type="caution">
    <text evidence="2">The sequence shown here is derived from an EMBL/GenBank/DDBJ whole genome shotgun (WGS) entry which is preliminary data.</text>
</comment>
<proteinExistence type="predicted"/>
<dbReference type="EMBL" id="JBEAFC010000005">
    <property type="protein sequence ID" value="KAL1555477.1"/>
    <property type="molecule type" value="Genomic_DNA"/>
</dbReference>
<accession>A0ABD1HGV5</accession>
<dbReference type="Proteomes" id="UP001567538">
    <property type="component" value="Unassembled WGS sequence"/>
</dbReference>
<name>A0ABD1HGV5_SALDI</name>
<feature type="compositionally biased region" description="Basic and acidic residues" evidence="1">
    <location>
        <begin position="20"/>
        <end position="29"/>
    </location>
</feature>
<feature type="compositionally biased region" description="Polar residues" evidence="1">
    <location>
        <begin position="7"/>
        <end position="19"/>
    </location>
</feature>